<comment type="function">
    <text evidence="3">Required for rescue of stalled ribosomes mediated by trans-translation. Binds to transfer-messenger RNA (tmRNA), required for stable association of tmRNA with ribosomes. tmRNA and SmpB together mimic tRNA shape, replacing the anticodon stem-loop with SmpB. tmRNA is encoded by the ssrA gene; the 2 termini fold to resemble tRNA(Ala) and it encodes a 'tag peptide', a short internal open reading frame. During trans-translation Ala-aminoacylated tmRNA acts like a tRNA, entering the A-site of stalled ribosomes, displacing the stalled mRNA. The ribosome then switches to translate the ORF on the tmRNA; the nascent peptide is terminated with the 'tag peptide' encoded by the tmRNA and targeted for degradation. The ribosome is freed to recommence translation, which seems to be the essential function of trans-translation.</text>
</comment>
<dbReference type="PROSITE" id="PS01317">
    <property type="entry name" value="SSRP"/>
    <property type="match status" value="1"/>
</dbReference>
<dbReference type="InterPro" id="IPR020081">
    <property type="entry name" value="SsrA-bd_prot_CS"/>
</dbReference>
<evidence type="ECO:0000313" key="5">
    <source>
        <dbReference type="Proteomes" id="UP000033423"/>
    </source>
</evidence>
<comment type="similarity">
    <text evidence="3">Belongs to the SmpB family.</text>
</comment>
<dbReference type="HAMAP" id="MF_00023">
    <property type="entry name" value="SmpB"/>
    <property type="match status" value="1"/>
</dbReference>
<dbReference type="GO" id="GO:0003723">
    <property type="term" value="F:RNA binding"/>
    <property type="evidence" value="ECO:0007669"/>
    <property type="project" value="UniProtKB-UniRule"/>
</dbReference>
<organism evidence="4 5">
    <name type="scientific">Candidatus Magnetobacterium bavaricum</name>
    <dbReference type="NCBI Taxonomy" id="29290"/>
    <lineage>
        <taxon>Bacteria</taxon>
        <taxon>Pseudomonadati</taxon>
        <taxon>Nitrospirota</taxon>
        <taxon>Thermodesulfovibrionia</taxon>
        <taxon>Thermodesulfovibrionales</taxon>
        <taxon>Candidatus Magnetobacteriaceae</taxon>
        <taxon>Candidatus Magnetobacterium</taxon>
    </lineage>
</organism>
<evidence type="ECO:0000256" key="2">
    <source>
        <dbReference type="ARBA" id="ARBA00022884"/>
    </source>
</evidence>
<dbReference type="Pfam" id="PF01668">
    <property type="entry name" value="SmpB"/>
    <property type="match status" value="1"/>
</dbReference>
<dbReference type="InterPro" id="IPR000037">
    <property type="entry name" value="SsrA-bd_prot"/>
</dbReference>
<dbReference type="NCBIfam" id="NF003843">
    <property type="entry name" value="PRK05422.1"/>
    <property type="match status" value="1"/>
</dbReference>
<protein>
    <recommendedName>
        <fullName evidence="3">SsrA-binding protein</fullName>
    </recommendedName>
    <alternativeName>
        <fullName evidence="3">Small protein B</fullName>
    </alternativeName>
</protein>
<dbReference type="EMBL" id="LACI01001683">
    <property type="protein sequence ID" value="KJU83912.1"/>
    <property type="molecule type" value="Genomic_DNA"/>
</dbReference>
<evidence type="ECO:0000313" key="4">
    <source>
        <dbReference type="EMBL" id="KJU83912.1"/>
    </source>
</evidence>
<sequence length="147" mass="17375">MERVFADNKKALYDYFVEESYEAGLCLKGTEVKAIRQRRVHLRDSYVLIKENESFLLNCHVSAYSHGNINNHDPLRMRKLLLHKKELKKLAGKIAQKGYTLIPLRMYMKGQYIKIAIGLCKGKKQYEKREVIKEREAKREIERSMKN</sequence>
<dbReference type="AlphaFoldDB" id="A0A0F3GQ24"/>
<keyword evidence="4" id="KW-0238">DNA-binding</keyword>
<dbReference type="PANTHER" id="PTHR30308">
    <property type="entry name" value="TMRNA-BINDING COMPONENT OF TRANS-TRANSLATION TAGGING COMPLEX"/>
    <property type="match status" value="1"/>
</dbReference>
<dbReference type="NCBIfam" id="TIGR00086">
    <property type="entry name" value="smpB"/>
    <property type="match status" value="1"/>
</dbReference>
<dbReference type="GO" id="GO:0005829">
    <property type="term" value="C:cytosol"/>
    <property type="evidence" value="ECO:0007669"/>
    <property type="project" value="TreeGrafter"/>
</dbReference>
<keyword evidence="1 3" id="KW-0963">Cytoplasm</keyword>
<reference evidence="4 5" key="1">
    <citation type="submission" date="2015-02" db="EMBL/GenBank/DDBJ databases">
        <title>Single-cell genomics of uncultivated deep-branching MTB reveals a conserved set of magnetosome genes.</title>
        <authorList>
            <person name="Kolinko S."/>
            <person name="Richter M."/>
            <person name="Glockner F.O."/>
            <person name="Brachmann A."/>
            <person name="Schuler D."/>
        </authorList>
    </citation>
    <scope>NUCLEOTIDE SEQUENCE [LARGE SCALE GENOMIC DNA]</scope>
    <source>
        <strain evidence="4">TM-1</strain>
    </source>
</reference>
<dbReference type="CDD" id="cd09294">
    <property type="entry name" value="SmpB"/>
    <property type="match status" value="1"/>
</dbReference>
<dbReference type="GO" id="GO:0003677">
    <property type="term" value="F:DNA binding"/>
    <property type="evidence" value="ECO:0007669"/>
    <property type="project" value="UniProtKB-KW"/>
</dbReference>
<evidence type="ECO:0000256" key="3">
    <source>
        <dbReference type="HAMAP-Rule" id="MF_00023"/>
    </source>
</evidence>
<dbReference type="Gene3D" id="2.40.280.10">
    <property type="match status" value="1"/>
</dbReference>
<keyword evidence="2 3" id="KW-0694">RNA-binding</keyword>
<comment type="caution">
    <text evidence="4">The sequence shown here is derived from an EMBL/GenBank/DDBJ whole genome shotgun (WGS) entry which is preliminary data.</text>
</comment>
<evidence type="ECO:0000256" key="1">
    <source>
        <dbReference type="ARBA" id="ARBA00022490"/>
    </source>
</evidence>
<dbReference type="SUPFAM" id="SSF74982">
    <property type="entry name" value="Small protein B (SmpB)"/>
    <property type="match status" value="1"/>
</dbReference>
<accession>A0A0F3GQ24</accession>
<keyword evidence="5" id="KW-1185">Reference proteome</keyword>
<name>A0A0F3GQ24_9BACT</name>
<dbReference type="Proteomes" id="UP000033423">
    <property type="component" value="Unassembled WGS sequence"/>
</dbReference>
<dbReference type="PANTHER" id="PTHR30308:SF2">
    <property type="entry name" value="SSRA-BINDING PROTEIN"/>
    <property type="match status" value="1"/>
</dbReference>
<dbReference type="GO" id="GO:0070929">
    <property type="term" value="P:trans-translation"/>
    <property type="evidence" value="ECO:0007669"/>
    <property type="project" value="UniProtKB-UniRule"/>
</dbReference>
<proteinExistence type="inferred from homology"/>
<dbReference type="GO" id="GO:0070930">
    <property type="term" value="P:trans-translation-dependent protein tagging"/>
    <property type="evidence" value="ECO:0007669"/>
    <property type="project" value="TreeGrafter"/>
</dbReference>
<comment type="subcellular location">
    <subcellularLocation>
        <location evidence="3">Cytoplasm</location>
    </subcellularLocation>
    <text evidence="3">The tmRNA-SmpB complex associates with stalled 70S ribosomes.</text>
</comment>
<dbReference type="PATRIC" id="fig|29290.4.peg.5157"/>
<dbReference type="InterPro" id="IPR023620">
    <property type="entry name" value="SmpB"/>
</dbReference>
<gene>
    <name evidence="3" type="primary">smpB</name>
    <name evidence="4" type="ORF">MBAV_003893</name>
</gene>